<name>A0A5B6V866_9ROSI</name>
<proteinExistence type="predicted"/>
<sequence>MQSMRTKVKQVRSEYTNTTKTLTKLEDQMNQLMKPEEEAELIAKLENKPTKEPTLTRVPFPSLLEEKQKWDETEYLADRSSIRLKGVLEDVLVEVRSFIILADSIILDFEEGREIHILLGRPFLAIFRSTIDLENNELTMKIKGKKTSSKNETSEGMWSGTMDARRTLIETKQKEHPWAR</sequence>
<organism evidence="1 2">
    <name type="scientific">Gossypium australe</name>
    <dbReference type="NCBI Taxonomy" id="47621"/>
    <lineage>
        <taxon>Eukaryota</taxon>
        <taxon>Viridiplantae</taxon>
        <taxon>Streptophyta</taxon>
        <taxon>Embryophyta</taxon>
        <taxon>Tracheophyta</taxon>
        <taxon>Spermatophyta</taxon>
        <taxon>Magnoliopsida</taxon>
        <taxon>eudicotyledons</taxon>
        <taxon>Gunneridae</taxon>
        <taxon>Pentapetalae</taxon>
        <taxon>rosids</taxon>
        <taxon>malvids</taxon>
        <taxon>Malvales</taxon>
        <taxon>Malvaceae</taxon>
        <taxon>Malvoideae</taxon>
        <taxon>Gossypium</taxon>
    </lineage>
</organism>
<reference evidence="1" key="1">
    <citation type="submission" date="2019-08" db="EMBL/GenBank/DDBJ databases">
        <authorList>
            <person name="Liu F."/>
        </authorList>
    </citation>
    <scope>NUCLEOTIDE SEQUENCE [LARGE SCALE GENOMIC DNA]</scope>
    <source>
        <strain evidence="1">PA1801</strain>
        <tissue evidence="1">Leaf</tissue>
    </source>
</reference>
<dbReference type="PANTHER" id="PTHR33067:SF31">
    <property type="entry name" value="RNA-DIRECTED DNA POLYMERASE"/>
    <property type="match status" value="1"/>
</dbReference>
<dbReference type="InterPro" id="IPR021109">
    <property type="entry name" value="Peptidase_aspartic_dom_sf"/>
</dbReference>
<dbReference type="AlphaFoldDB" id="A0A5B6V866"/>
<dbReference type="Gene3D" id="2.40.70.10">
    <property type="entry name" value="Acid Proteases"/>
    <property type="match status" value="1"/>
</dbReference>
<evidence type="ECO:0000313" key="2">
    <source>
        <dbReference type="Proteomes" id="UP000325315"/>
    </source>
</evidence>
<protein>
    <submittedName>
        <fullName evidence="1">Uncharacterized protein</fullName>
    </submittedName>
</protein>
<dbReference type="Proteomes" id="UP000325315">
    <property type="component" value="Unassembled WGS sequence"/>
</dbReference>
<gene>
    <name evidence="1" type="ORF">EPI10_000507</name>
</gene>
<comment type="caution">
    <text evidence="1">The sequence shown here is derived from an EMBL/GenBank/DDBJ whole genome shotgun (WGS) entry which is preliminary data.</text>
</comment>
<keyword evidence="2" id="KW-1185">Reference proteome</keyword>
<accession>A0A5B6V866</accession>
<evidence type="ECO:0000313" key="1">
    <source>
        <dbReference type="EMBL" id="KAA3465319.1"/>
    </source>
</evidence>
<dbReference type="OrthoDB" id="1111948at2759"/>
<dbReference type="EMBL" id="SMMG02000007">
    <property type="protein sequence ID" value="KAA3465319.1"/>
    <property type="molecule type" value="Genomic_DNA"/>
</dbReference>
<dbReference type="PANTHER" id="PTHR33067">
    <property type="entry name" value="RNA-DIRECTED DNA POLYMERASE-RELATED"/>
    <property type="match status" value="1"/>
</dbReference>